<protein>
    <submittedName>
        <fullName evidence="1">Uncharacterized protein</fullName>
    </submittedName>
</protein>
<dbReference type="EMBL" id="CM044706">
    <property type="protein sequence ID" value="KAI5659443.1"/>
    <property type="molecule type" value="Genomic_DNA"/>
</dbReference>
<keyword evidence="2" id="KW-1185">Reference proteome</keyword>
<dbReference type="Proteomes" id="UP001060085">
    <property type="component" value="Linkage Group LG06"/>
</dbReference>
<proteinExistence type="predicted"/>
<evidence type="ECO:0000313" key="1">
    <source>
        <dbReference type="EMBL" id="KAI5659443.1"/>
    </source>
</evidence>
<reference evidence="2" key="1">
    <citation type="journal article" date="2023" name="Nat. Plants">
        <title>Single-cell RNA sequencing provides a high-resolution roadmap for understanding the multicellular compartmentation of specialized metabolism.</title>
        <authorList>
            <person name="Sun S."/>
            <person name="Shen X."/>
            <person name="Li Y."/>
            <person name="Li Y."/>
            <person name="Wang S."/>
            <person name="Li R."/>
            <person name="Zhang H."/>
            <person name="Shen G."/>
            <person name="Guo B."/>
            <person name="Wei J."/>
            <person name="Xu J."/>
            <person name="St-Pierre B."/>
            <person name="Chen S."/>
            <person name="Sun C."/>
        </authorList>
    </citation>
    <scope>NUCLEOTIDE SEQUENCE [LARGE SCALE GENOMIC DNA]</scope>
</reference>
<sequence>MSGDKRRQKHKEVRGRLNDKNVSRKAHNKRRKLKPKSQETSLGPKLLRKRGVDRVVEGKGNSIRRRTIVKKAILQKTKSLKKQTLPSSRKDVPAVINSKDDVNRDSGEVGSHNSKRRRKRKRKKDNLELDEASRLQRRTRYLLIKVKLEQNLIDAYSGEGWKGQSREKIRPEKELERAKKQILKCKLGIREAIRQLDLLGSEGRIDDSAVAPDGSVYHEHIVCAKCKLREAFPDNDIILCDGTCNCAFHQNCIEPPLSTENIPPGDEGWFCRYCKSKMEILDATNAHLGTNFPMDSNWQDIFKEEAVLPDGRESLLCQEQQWPSDDSEDDDYDPEKGESSCKNSMDGSESDASANEHSLSSLSSLEDDAFFFLERPEMIQEEDQDNSAGAESGGADCEVLNGSRQRKCVDYIKLNDELFGKNAPINEQISEDEDWGPTKRRRRAKESDEMNDVMTFGENGSTYAEENNTEWEMKRLSGKRKRPIFRFPLNVVEKLRHVFSENELPSRDIRDNLSKELGLESEKVNKWFKNARYLALKARKRDTRPTSDNPRILNNSGYSSGKENSSEDRPSRDIAFSHAAETLISKKSSFRSKSALLGTNPLNRKHHKTTPTLLPLNNEALTDFGDDVSLKLLRERVKKEKKLSFKRRRSMLEAKAEAEMEKLCRIKEKLEKLQDVLLRLPHVQSNNAGAQLSVIYVPVATLREKG</sequence>
<comment type="caution">
    <text evidence="1">The sequence shown here is derived from an EMBL/GenBank/DDBJ whole genome shotgun (WGS) entry which is preliminary data.</text>
</comment>
<accession>A0ACC0AET9</accession>
<organism evidence="1 2">
    <name type="scientific">Catharanthus roseus</name>
    <name type="common">Madagascar periwinkle</name>
    <name type="synonym">Vinca rosea</name>
    <dbReference type="NCBI Taxonomy" id="4058"/>
    <lineage>
        <taxon>Eukaryota</taxon>
        <taxon>Viridiplantae</taxon>
        <taxon>Streptophyta</taxon>
        <taxon>Embryophyta</taxon>
        <taxon>Tracheophyta</taxon>
        <taxon>Spermatophyta</taxon>
        <taxon>Magnoliopsida</taxon>
        <taxon>eudicotyledons</taxon>
        <taxon>Gunneridae</taxon>
        <taxon>Pentapetalae</taxon>
        <taxon>asterids</taxon>
        <taxon>lamiids</taxon>
        <taxon>Gentianales</taxon>
        <taxon>Apocynaceae</taxon>
        <taxon>Rauvolfioideae</taxon>
        <taxon>Vinceae</taxon>
        <taxon>Catharanthinae</taxon>
        <taxon>Catharanthus</taxon>
    </lineage>
</organism>
<name>A0ACC0AET9_CATRO</name>
<evidence type="ECO:0000313" key="2">
    <source>
        <dbReference type="Proteomes" id="UP001060085"/>
    </source>
</evidence>
<gene>
    <name evidence="1" type="ORF">M9H77_28236</name>
</gene>